<dbReference type="PANTHER" id="PTHR35803">
    <property type="entry name" value="GLUCAN 1,4-ALPHA-GLUCOSIDASE SUSB-RELATED"/>
    <property type="match status" value="1"/>
</dbReference>
<feature type="domain" description="Glycosyl-hydrolase 97 N-terminal" evidence="6">
    <location>
        <begin position="61"/>
        <end position="282"/>
    </location>
</feature>
<proteinExistence type="predicted"/>
<dbReference type="Pfam" id="PF14509">
    <property type="entry name" value="GH97_C"/>
    <property type="match status" value="1"/>
</dbReference>
<feature type="domain" description="Glycosyl-hydrolase 97 C-terminal oligomerisation" evidence="7">
    <location>
        <begin position="521"/>
        <end position="612"/>
    </location>
</feature>
<keyword evidence="9" id="KW-1185">Reference proteome</keyword>
<dbReference type="SUPFAM" id="SSF50370">
    <property type="entry name" value="Ricin B-like lectins"/>
    <property type="match status" value="1"/>
</dbReference>
<keyword evidence="1 8" id="KW-0378">Hydrolase</keyword>
<keyword evidence="2" id="KW-0326">Glycosidase</keyword>
<feature type="domain" description="Glycosyl-hydrolase 97 catalytic" evidence="4">
    <location>
        <begin position="300"/>
        <end position="438"/>
    </location>
</feature>
<dbReference type="Gene3D" id="3.20.20.70">
    <property type="entry name" value="Aldolase class I"/>
    <property type="match status" value="1"/>
</dbReference>
<dbReference type="Pfam" id="PF10566">
    <property type="entry name" value="Glyco_hydro_97"/>
    <property type="match status" value="1"/>
</dbReference>
<feature type="signal peptide" evidence="3">
    <location>
        <begin position="1"/>
        <end position="34"/>
    </location>
</feature>
<dbReference type="PANTHER" id="PTHR35803:SF2">
    <property type="entry name" value="RETAINING ALPHA-GALACTOSIDASE"/>
    <property type="match status" value="1"/>
</dbReference>
<dbReference type="InterPro" id="IPR029486">
    <property type="entry name" value="GH97_N"/>
</dbReference>
<sequence>MSWTVRSQAWRAALVAILVAGMSAVALEATPAQAVTPGSWEVAQPGATGTCGGTRAALALDSNGRLTLAAARDCVAALDPGQLALRTTSVDFTQQLDFVARSDRTVFDDYTMVSGKSRQRSRAATISTFTFARGGVQLVVIVRVSQSGVAVRYALPNAATVIDDATEFQFPSDTSITTARYAGPHETPWGTTTVGALGAGSYEFGSVLRRSNGMAVQLAEGDPDGTFPGGALNRWGASGFEVALATASVPMAAGAVTPWRVVSVGSPADLFQSTLVDDVARPSKITDTSWIKPGISAWNWLDGYEAGQASLAQQKAWVDYASKQGWAYSLVDGGWKGQSWVPELVAYAAERNVGILLWVHSADLETAAQRESTFTTFRDWGVKGVKIDFMDSDSLSRYAWYEATLEDTARFQLMVDFHGSRLPQGSSRTWPHLLTSEAIRGGEFLGDRTIAHVAAAPFTRGALGGTDYTPLGFQNGKPNSDAVELAQTVLYDTGLLLPAGTRSSYAARPISEWWMRSVPVVWDETRLVGGTPETGAVVARRSDERWYLGAMKAGAPGNITYSTAFLGSGQWLAEVVDDAPNGTLRRTTQVVTAGAALTIPTAVANGGHAIRFTRVVSAPAEATRIRLDGSGLALNVAYASSSNGAAIVQWPASADPNSSFSVAPLGDGYVRIIAKHSGRDVVILDAGTSPGAVAVQHDYGNAAVANDEWLLEDAGGGRFRIVNRLSGLVLAAVDSDWGTQLRQVPYRSGDTGQLFWFG</sequence>
<evidence type="ECO:0000259" key="6">
    <source>
        <dbReference type="Pfam" id="PF14508"/>
    </source>
</evidence>
<name>A0ABY4AW41_9MICO</name>
<protein>
    <submittedName>
        <fullName evidence="8">Glycoside hydrolase family 97 catalytic domain-containing protein</fullName>
    </submittedName>
</protein>
<keyword evidence="3" id="KW-0732">Signal</keyword>
<dbReference type="Proteomes" id="UP000831304">
    <property type="component" value="Chromosome"/>
</dbReference>
<dbReference type="EMBL" id="CP094533">
    <property type="protein sequence ID" value="UOE27049.1"/>
    <property type="molecule type" value="Genomic_DNA"/>
</dbReference>
<dbReference type="GO" id="GO:0016787">
    <property type="term" value="F:hydrolase activity"/>
    <property type="evidence" value="ECO:0007669"/>
    <property type="project" value="UniProtKB-KW"/>
</dbReference>
<dbReference type="InterPro" id="IPR017853">
    <property type="entry name" value="GH"/>
</dbReference>
<dbReference type="RefSeq" id="WP_243569909.1">
    <property type="nucleotide sequence ID" value="NZ_BAAARD010000002.1"/>
</dbReference>
<evidence type="ECO:0000313" key="9">
    <source>
        <dbReference type="Proteomes" id="UP000831304"/>
    </source>
</evidence>
<dbReference type="Gene3D" id="2.60.40.1180">
    <property type="entry name" value="Golgi alpha-mannosidase II"/>
    <property type="match status" value="1"/>
</dbReference>
<dbReference type="Gene3D" id="2.80.10.50">
    <property type="match status" value="1"/>
</dbReference>
<reference evidence="8 9" key="1">
    <citation type="submission" date="2022-03" db="EMBL/GenBank/DDBJ databases">
        <title>Agromyces sp. isolated from the gut of P. brevitarsis seulensis larvae.</title>
        <authorList>
            <person name="Won M."/>
            <person name="Kwon S.-W."/>
        </authorList>
    </citation>
    <scope>NUCLEOTIDE SEQUENCE [LARGE SCALE GENOMIC DNA]</scope>
    <source>
        <strain evidence="8 9">KACC 16215</strain>
    </source>
</reference>
<evidence type="ECO:0000256" key="2">
    <source>
        <dbReference type="ARBA" id="ARBA00023295"/>
    </source>
</evidence>
<dbReference type="Pfam" id="PF14508">
    <property type="entry name" value="GH97_N"/>
    <property type="match status" value="1"/>
</dbReference>
<organism evidence="8 9">
    <name type="scientific">Agromyces soli</name>
    <dbReference type="NCBI Taxonomy" id="659012"/>
    <lineage>
        <taxon>Bacteria</taxon>
        <taxon>Bacillati</taxon>
        <taxon>Actinomycetota</taxon>
        <taxon>Actinomycetes</taxon>
        <taxon>Micrococcales</taxon>
        <taxon>Microbacteriaceae</taxon>
        <taxon>Agromyces</taxon>
    </lineage>
</organism>
<dbReference type="Gene3D" id="2.70.98.10">
    <property type="match status" value="1"/>
</dbReference>
<accession>A0ABY4AW41</accession>
<dbReference type="InterPro" id="IPR013780">
    <property type="entry name" value="Glyco_hydro_b"/>
</dbReference>
<dbReference type="SUPFAM" id="SSF51445">
    <property type="entry name" value="(Trans)glycosidases"/>
    <property type="match status" value="1"/>
</dbReference>
<dbReference type="Pfam" id="PF14200">
    <property type="entry name" value="RicinB_lectin_2"/>
    <property type="match status" value="1"/>
</dbReference>
<evidence type="ECO:0000259" key="4">
    <source>
        <dbReference type="Pfam" id="PF10566"/>
    </source>
</evidence>
<dbReference type="InterPro" id="IPR029483">
    <property type="entry name" value="GH97_C"/>
</dbReference>
<feature type="domain" description="Ricin B lectin" evidence="5">
    <location>
        <begin position="623"/>
        <end position="696"/>
    </location>
</feature>
<gene>
    <name evidence="8" type="ORF">MTP13_04485</name>
</gene>
<evidence type="ECO:0000256" key="1">
    <source>
        <dbReference type="ARBA" id="ARBA00022801"/>
    </source>
</evidence>
<evidence type="ECO:0000259" key="5">
    <source>
        <dbReference type="Pfam" id="PF14200"/>
    </source>
</evidence>
<dbReference type="InterPro" id="IPR019563">
    <property type="entry name" value="GH97_catalytic"/>
</dbReference>
<dbReference type="InterPro" id="IPR013785">
    <property type="entry name" value="Aldolase_TIM"/>
</dbReference>
<dbReference type="InterPro" id="IPR035992">
    <property type="entry name" value="Ricin_B-like_lectins"/>
</dbReference>
<dbReference type="CDD" id="cd00161">
    <property type="entry name" value="beta-trefoil_Ricin-like"/>
    <property type="match status" value="2"/>
</dbReference>
<dbReference type="InterPro" id="IPR000772">
    <property type="entry name" value="Ricin_B_lectin"/>
</dbReference>
<evidence type="ECO:0000259" key="7">
    <source>
        <dbReference type="Pfam" id="PF14509"/>
    </source>
</evidence>
<feature type="chain" id="PRO_5046800126" evidence="3">
    <location>
        <begin position="35"/>
        <end position="758"/>
    </location>
</feature>
<dbReference type="InterPro" id="IPR052720">
    <property type="entry name" value="Glycosyl_hydrolase_97"/>
</dbReference>
<evidence type="ECO:0000313" key="8">
    <source>
        <dbReference type="EMBL" id="UOE27049.1"/>
    </source>
</evidence>
<evidence type="ECO:0000256" key="3">
    <source>
        <dbReference type="SAM" id="SignalP"/>
    </source>
</evidence>
<dbReference type="InterPro" id="IPR014718">
    <property type="entry name" value="GH-type_carb-bd"/>
</dbReference>